<dbReference type="InterPro" id="IPR003115">
    <property type="entry name" value="ParB_N"/>
</dbReference>
<comment type="caution">
    <text evidence="3">The sequence shown here is derived from an EMBL/GenBank/DDBJ whole genome shotgun (WGS) entry which is preliminary data.</text>
</comment>
<feature type="domain" description="ParB-like N-terminal" evidence="2">
    <location>
        <begin position="12"/>
        <end position="112"/>
    </location>
</feature>
<dbReference type="RefSeq" id="WP_189269296.1">
    <property type="nucleotide sequence ID" value="NZ_BMML01000043.1"/>
</dbReference>
<feature type="compositionally biased region" description="Acidic residues" evidence="1">
    <location>
        <begin position="498"/>
        <end position="509"/>
    </location>
</feature>
<dbReference type="PANTHER" id="PTHR33375">
    <property type="entry name" value="CHROMOSOME-PARTITIONING PROTEIN PARB-RELATED"/>
    <property type="match status" value="1"/>
</dbReference>
<feature type="region of interest" description="Disordered" evidence="1">
    <location>
        <begin position="483"/>
        <end position="522"/>
    </location>
</feature>
<evidence type="ECO:0000259" key="2">
    <source>
        <dbReference type="SMART" id="SM00470"/>
    </source>
</evidence>
<dbReference type="InterPro" id="IPR050336">
    <property type="entry name" value="Chromosome_partition/occlusion"/>
</dbReference>
<dbReference type="Gene3D" id="3.90.1530.30">
    <property type="match status" value="1"/>
</dbReference>
<dbReference type="Gene3D" id="1.10.10.730">
    <property type="entry name" value="KorB DNA-binding domain"/>
    <property type="match status" value="1"/>
</dbReference>
<evidence type="ECO:0000256" key="1">
    <source>
        <dbReference type="SAM" id="MobiDB-lite"/>
    </source>
</evidence>
<dbReference type="SUPFAM" id="SSF109709">
    <property type="entry name" value="KorB DNA-binding domain-like"/>
    <property type="match status" value="1"/>
</dbReference>
<dbReference type="AlphaFoldDB" id="A0A917XNU6"/>
<feature type="compositionally biased region" description="Low complexity" evidence="1">
    <location>
        <begin position="510"/>
        <end position="522"/>
    </location>
</feature>
<evidence type="ECO:0000313" key="3">
    <source>
        <dbReference type="EMBL" id="GGN44686.1"/>
    </source>
</evidence>
<dbReference type="SMART" id="SM00470">
    <property type="entry name" value="ParB"/>
    <property type="match status" value="1"/>
</dbReference>
<dbReference type="GO" id="GO:0007059">
    <property type="term" value="P:chromosome segregation"/>
    <property type="evidence" value="ECO:0007669"/>
    <property type="project" value="TreeGrafter"/>
</dbReference>
<dbReference type="Pfam" id="PF02195">
    <property type="entry name" value="ParB_N"/>
    <property type="match status" value="1"/>
</dbReference>
<feature type="compositionally biased region" description="Polar residues" evidence="1">
    <location>
        <begin position="317"/>
        <end position="331"/>
    </location>
</feature>
<dbReference type="InterPro" id="IPR042075">
    <property type="entry name" value="KorB_DNA-db"/>
</dbReference>
<name>A0A917XNU6_9ACTN</name>
<dbReference type="EMBL" id="BMML01000043">
    <property type="protein sequence ID" value="GGN44686.1"/>
    <property type="molecule type" value="Genomic_DNA"/>
</dbReference>
<keyword evidence="4" id="KW-1185">Reference proteome</keyword>
<dbReference type="PANTHER" id="PTHR33375:SF1">
    <property type="entry name" value="CHROMOSOME-PARTITIONING PROTEIN PARB-RELATED"/>
    <property type="match status" value="1"/>
</dbReference>
<dbReference type="InterPro" id="IPR036086">
    <property type="entry name" value="ParB/Sulfiredoxin_sf"/>
</dbReference>
<protein>
    <recommendedName>
        <fullName evidence="2">ParB-like N-terminal domain-containing protein</fullName>
    </recommendedName>
</protein>
<sequence>MSDTATTPLQRVTLRLGQIRVNPLNVRKDLNLNDTFLKSIAANGVKIPVVVVPLDDEGTAYELKMGHRRCAAARATKDTDEERDLIEVPAYVLDPSLREAGEDFIDQLLENDDDYREGLTDLEKADALFGAVEAGMKQTRVAQLTGRSRKEVSQAVKTAKSVGERTRSALAEAGTYDLDLEVLGVLGEFDDDPAAVDRLLEAYAKGRFEFQVQWERDDREEQRARDGVRPQLAAAGVRLAEDADALPPSAEPLSELDGPDGGPMTAETHADCPGHMATWAENPREPGDVDYYCTDPDGFGHYPPQEDAPEPEDGGDSSAQDTDTVATTKASEPSREYVMAGNKAYRAAEKARHAWLKDLIGRKTAPKPLAAFVTAQLITCPKPVAQWVGDAGRRELVKELTGYDQPAERAKSATPAKLTLLSFAVLAATFEKRMSEARTWRTDSAARSSVLELREIREDARVWLAFLGEIGYPLSAVEQAIADDVAYQEREPNPADTDGQDDEAAEDTPDGAASAGDSEAAS</sequence>
<gene>
    <name evidence="3" type="ORF">GCM10011578_095910</name>
</gene>
<feature type="region of interest" description="Disordered" evidence="1">
    <location>
        <begin position="242"/>
        <end position="335"/>
    </location>
</feature>
<evidence type="ECO:0000313" key="4">
    <source>
        <dbReference type="Proteomes" id="UP000653411"/>
    </source>
</evidence>
<dbReference type="GO" id="GO:0005694">
    <property type="term" value="C:chromosome"/>
    <property type="evidence" value="ECO:0007669"/>
    <property type="project" value="TreeGrafter"/>
</dbReference>
<proteinExistence type="predicted"/>
<dbReference type="SUPFAM" id="SSF110849">
    <property type="entry name" value="ParB/Sulfiredoxin"/>
    <property type="match status" value="1"/>
</dbReference>
<dbReference type="Proteomes" id="UP000653411">
    <property type="component" value="Unassembled WGS sequence"/>
</dbReference>
<organism evidence="3 4">
    <name type="scientific">Streptomyces fuscichromogenes</name>
    <dbReference type="NCBI Taxonomy" id="1324013"/>
    <lineage>
        <taxon>Bacteria</taxon>
        <taxon>Bacillati</taxon>
        <taxon>Actinomycetota</taxon>
        <taxon>Actinomycetes</taxon>
        <taxon>Kitasatosporales</taxon>
        <taxon>Streptomycetaceae</taxon>
        <taxon>Streptomyces</taxon>
    </lineage>
</organism>
<accession>A0A917XNU6</accession>
<reference evidence="3" key="1">
    <citation type="journal article" date="2014" name="Int. J. Syst. Evol. Microbiol.">
        <title>Complete genome sequence of Corynebacterium casei LMG S-19264T (=DSM 44701T), isolated from a smear-ripened cheese.</title>
        <authorList>
            <consortium name="US DOE Joint Genome Institute (JGI-PGF)"/>
            <person name="Walter F."/>
            <person name="Albersmeier A."/>
            <person name="Kalinowski J."/>
            <person name="Ruckert C."/>
        </authorList>
    </citation>
    <scope>NUCLEOTIDE SEQUENCE</scope>
    <source>
        <strain evidence="3">CGMCC 4.7110</strain>
    </source>
</reference>
<reference evidence="3" key="2">
    <citation type="submission" date="2020-09" db="EMBL/GenBank/DDBJ databases">
        <authorList>
            <person name="Sun Q."/>
            <person name="Zhou Y."/>
        </authorList>
    </citation>
    <scope>NUCLEOTIDE SEQUENCE</scope>
    <source>
        <strain evidence="3">CGMCC 4.7110</strain>
    </source>
</reference>